<evidence type="ECO:0000313" key="2">
    <source>
        <dbReference type="EMBL" id="AMY11056.1"/>
    </source>
</evidence>
<feature type="domain" description="Spermatogenesis-associated protein 20-like TRX" evidence="1">
    <location>
        <begin position="3"/>
        <end position="163"/>
    </location>
</feature>
<dbReference type="OrthoDB" id="9762614at2"/>
<sequence length="715" mass="78963">MANRLASESSPYLRQHAGNPVDWHPWSAEALARARTEQKPIFLSVGYSTCHWCHVMEHESFEHAEIAALLNAHFISIKVDREERPDIDRVYMLFVQATTGQGGWPMSVFLTPDLQPFYGGTYFPPTARFGRPGFLEMLQEISRTWREERSRVTASAATLTERLRDATRPEPQADDGVHVAPPAALDTALAVYVKAYDPRFGGFGAAPKFPRPSELLFLLRQHALSGNPEGLDMSLETLRAMATGGLRDHVGGGFHRYSVDAFWRVPHFEKMLYDQAQLVLALLEASQASGDPFYASVAEDTLAYVARELTGPEGGFLSAEDADSVPADEADAPHPRRLEGAFYLWSLEDVTDAVGAALAPLVIERFGLLPGGNAQDPQGEFRGRNVLYVARDLEDLATSLGRPVDEIIRDLRTARQRLYVHRGERPRPRLDDKVLTAWNGLMIAAFARAARQLRSQSPQAATWLRAAERAAQFLRDSLWDANRGALLRRWRAGHAAIDAYAEDYAYLAWGLLELFEATGEASWLEWARDLQAQLDDRFWDDVAGGWFSTTGDDPSVLLRMKEDYDGAEPAASSVAVGNLLRLMHLTPDATAAARIERTLARGGLAIGQAARAVPHMLANLAMYHAGLRQVVIVGPPDAQDTQALHDVVARHYLPFAICVPVTPGHAQARLTHLLPFLATLQLRDQRATAYVCEGFACQAPTTDPETLARQLGGLP</sequence>
<dbReference type="KEGG" id="abac:LuPra_04301"/>
<reference evidence="2 3" key="1">
    <citation type="journal article" date="2016" name="Genome Announc.">
        <title>First Complete Genome Sequence of a Subdivision 6 Acidobacterium Strain.</title>
        <authorList>
            <person name="Huang S."/>
            <person name="Vieira S."/>
            <person name="Bunk B."/>
            <person name="Riedel T."/>
            <person name="Sproer C."/>
            <person name="Overmann J."/>
        </authorList>
    </citation>
    <scope>NUCLEOTIDE SEQUENCE [LARGE SCALE GENOMIC DNA]</scope>
    <source>
        <strain evidence="3">DSM 100886 HEG_-6_39</strain>
    </source>
</reference>
<dbReference type="SUPFAM" id="SSF48208">
    <property type="entry name" value="Six-hairpin glycosidases"/>
    <property type="match status" value="1"/>
</dbReference>
<dbReference type="Proteomes" id="UP000076079">
    <property type="component" value="Chromosome"/>
</dbReference>
<dbReference type="GO" id="GO:0005975">
    <property type="term" value="P:carbohydrate metabolic process"/>
    <property type="evidence" value="ECO:0007669"/>
    <property type="project" value="InterPro"/>
</dbReference>
<dbReference type="PANTHER" id="PTHR42899:SF1">
    <property type="entry name" value="SPERMATOGENESIS-ASSOCIATED PROTEIN 20"/>
    <property type="match status" value="1"/>
</dbReference>
<dbReference type="InterPro" id="IPR004879">
    <property type="entry name" value="Ssp411-like_TRX"/>
</dbReference>
<dbReference type="CDD" id="cd02955">
    <property type="entry name" value="SSP411"/>
    <property type="match status" value="1"/>
</dbReference>
<dbReference type="InterPro" id="IPR008928">
    <property type="entry name" value="6-hairpin_glycosidase_sf"/>
</dbReference>
<accession>A0A143PRU5</accession>
<protein>
    <submittedName>
        <fullName evidence="2">Thioredoxin-related protein</fullName>
    </submittedName>
</protein>
<dbReference type="RefSeq" id="WP_110172641.1">
    <property type="nucleotide sequence ID" value="NZ_CP015136.1"/>
</dbReference>
<proteinExistence type="predicted"/>
<dbReference type="Pfam" id="PF03190">
    <property type="entry name" value="Thioredox_DsbH"/>
    <property type="match status" value="1"/>
</dbReference>
<evidence type="ECO:0000313" key="3">
    <source>
        <dbReference type="Proteomes" id="UP000076079"/>
    </source>
</evidence>
<dbReference type="InterPro" id="IPR036249">
    <property type="entry name" value="Thioredoxin-like_sf"/>
</dbReference>
<dbReference type="STRING" id="1855912.LuPra_04301"/>
<dbReference type="EMBL" id="CP015136">
    <property type="protein sequence ID" value="AMY11056.1"/>
    <property type="molecule type" value="Genomic_DNA"/>
</dbReference>
<evidence type="ECO:0000259" key="1">
    <source>
        <dbReference type="Pfam" id="PF03190"/>
    </source>
</evidence>
<dbReference type="InterPro" id="IPR012341">
    <property type="entry name" value="6hp_glycosidase-like_sf"/>
</dbReference>
<dbReference type="AlphaFoldDB" id="A0A143PRU5"/>
<dbReference type="InterPro" id="IPR024705">
    <property type="entry name" value="Ssp411"/>
</dbReference>
<dbReference type="Gene3D" id="3.40.30.10">
    <property type="entry name" value="Glutaredoxin"/>
    <property type="match status" value="1"/>
</dbReference>
<dbReference type="PATRIC" id="fig|1813736.3.peg.4540"/>
<dbReference type="PIRSF" id="PIRSF006402">
    <property type="entry name" value="UCP006402_thioredoxin"/>
    <property type="match status" value="1"/>
</dbReference>
<dbReference type="PANTHER" id="PTHR42899">
    <property type="entry name" value="SPERMATOGENESIS-ASSOCIATED PROTEIN 20"/>
    <property type="match status" value="1"/>
</dbReference>
<reference evidence="3" key="2">
    <citation type="submission" date="2016-04" db="EMBL/GenBank/DDBJ databases">
        <title>First Complete Genome Sequence of a Subdivision 6 Acidobacterium.</title>
        <authorList>
            <person name="Huang S."/>
            <person name="Vieira S."/>
            <person name="Bunk B."/>
            <person name="Riedel T."/>
            <person name="Sproeer C."/>
            <person name="Overmann J."/>
        </authorList>
    </citation>
    <scope>NUCLEOTIDE SEQUENCE [LARGE SCALE GENOMIC DNA]</scope>
    <source>
        <strain evidence="3">DSM 100886 HEG_-6_39</strain>
    </source>
</reference>
<dbReference type="Gene3D" id="1.50.10.10">
    <property type="match status" value="2"/>
</dbReference>
<keyword evidence="3" id="KW-1185">Reference proteome</keyword>
<dbReference type="SUPFAM" id="SSF52833">
    <property type="entry name" value="Thioredoxin-like"/>
    <property type="match status" value="1"/>
</dbReference>
<name>A0A143PRU5_LUTPR</name>
<gene>
    <name evidence="2" type="ORF">LuPra_04301</name>
</gene>
<organism evidence="2 3">
    <name type="scientific">Luteitalea pratensis</name>
    <dbReference type="NCBI Taxonomy" id="1855912"/>
    <lineage>
        <taxon>Bacteria</taxon>
        <taxon>Pseudomonadati</taxon>
        <taxon>Acidobacteriota</taxon>
        <taxon>Vicinamibacteria</taxon>
        <taxon>Vicinamibacterales</taxon>
        <taxon>Vicinamibacteraceae</taxon>
        <taxon>Luteitalea</taxon>
    </lineage>
</organism>